<name>A0AAV1BVX7_OLDCO</name>
<gene>
    <name evidence="2" type="ORF">OLC1_LOCUS303</name>
</gene>
<evidence type="ECO:0000256" key="1">
    <source>
        <dbReference type="SAM" id="SignalP"/>
    </source>
</evidence>
<keyword evidence="1" id="KW-0732">Signal</keyword>
<sequence>MGKNSMWALNYIVVIVGVVAVGLAQVTSSHAEKEATAADNMNTAHTLCGMGGGAYGGGGGGGGGGCLGGPGDGGRGGGGGGGDGRRQLWQWGWTRWWWRRWWMERWKQLCGRNGRRAIRVLPIKLSHLPFTKLHSYNSTQFGSEPNHNSS</sequence>
<proteinExistence type="predicted"/>
<protein>
    <submittedName>
        <fullName evidence="2">OLC1v1021551C1</fullName>
    </submittedName>
</protein>
<dbReference type="Proteomes" id="UP001161247">
    <property type="component" value="Chromosome 1"/>
</dbReference>
<evidence type="ECO:0000313" key="3">
    <source>
        <dbReference type="Proteomes" id="UP001161247"/>
    </source>
</evidence>
<dbReference type="AlphaFoldDB" id="A0AAV1BVX7"/>
<keyword evidence="3" id="KW-1185">Reference proteome</keyword>
<evidence type="ECO:0000313" key="2">
    <source>
        <dbReference type="EMBL" id="CAI9087475.1"/>
    </source>
</evidence>
<feature type="signal peptide" evidence="1">
    <location>
        <begin position="1"/>
        <end position="24"/>
    </location>
</feature>
<feature type="chain" id="PRO_5043516469" evidence="1">
    <location>
        <begin position="25"/>
        <end position="150"/>
    </location>
</feature>
<organism evidence="2 3">
    <name type="scientific">Oldenlandia corymbosa var. corymbosa</name>
    <dbReference type="NCBI Taxonomy" id="529605"/>
    <lineage>
        <taxon>Eukaryota</taxon>
        <taxon>Viridiplantae</taxon>
        <taxon>Streptophyta</taxon>
        <taxon>Embryophyta</taxon>
        <taxon>Tracheophyta</taxon>
        <taxon>Spermatophyta</taxon>
        <taxon>Magnoliopsida</taxon>
        <taxon>eudicotyledons</taxon>
        <taxon>Gunneridae</taxon>
        <taxon>Pentapetalae</taxon>
        <taxon>asterids</taxon>
        <taxon>lamiids</taxon>
        <taxon>Gentianales</taxon>
        <taxon>Rubiaceae</taxon>
        <taxon>Rubioideae</taxon>
        <taxon>Spermacoceae</taxon>
        <taxon>Hedyotis-Oldenlandia complex</taxon>
        <taxon>Oldenlandia</taxon>
    </lineage>
</organism>
<reference evidence="2" key="1">
    <citation type="submission" date="2023-03" db="EMBL/GenBank/DDBJ databases">
        <authorList>
            <person name="Julca I."/>
        </authorList>
    </citation>
    <scope>NUCLEOTIDE SEQUENCE</scope>
</reference>
<dbReference type="EMBL" id="OX459118">
    <property type="protein sequence ID" value="CAI9087475.1"/>
    <property type="molecule type" value="Genomic_DNA"/>
</dbReference>
<accession>A0AAV1BVX7</accession>